<dbReference type="InterPro" id="IPR000983">
    <property type="entry name" value="Bac_GSPG_pilin"/>
</dbReference>
<dbReference type="GO" id="GO:0015628">
    <property type="term" value="P:protein secretion by the type II secretion system"/>
    <property type="evidence" value="ECO:0007669"/>
    <property type="project" value="InterPro"/>
</dbReference>
<dbReference type="Proteomes" id="UP000253769">
    <property type="component" value="Unassembled WGS sequence"/>
</dbReference>
<dbReference type="SUPFAM" id="SSF54523">
    <property type="entry name" value="Pili subunits"/>
    <property type="match status" value="1"/>
</dbReference>
<evidence type="ECO:0000313" key="4">
    <source>
        <dbReference type="Proteomes" id="UP000253769"/>
    </source>
</evidence>
<dbReference type="PRINTS" id="PR00813">
    <property type="entry name" value="BCTERIALGSPG"/>
</dbReference>
<feature type="transmembrane region" description="Helical" evidence="2">
    <location>
        <begin position="21"/>
        <end position="42"/>
    </location>
</feature>
<dbReference type="PANTHER" id="PTHR30093:SF47">
    <property type="entry name" value="TYPE IV PILUS NON-CORE MINOR PILIN PILE"/>
    <property type="match status" value="1"/>
</dbReference>
<dbReference type="InterPro" id="IPR031982">
    <property type="entry name" value="PilE-like"/>
</dbReference>
<evidence type="ECO:0000313" key="3">
    <source>
        <dbReference type="EMBL" id="RDE24100.1"/>
    </source>
</evidence>
<reference evidence="3 4" key="1">
    <citation type="submission" date="2018-07" db="EMBL/GenBank/DDBJ databases">
        <title>Motiliproteus coralliicola sp. nov., a bacterium isolated from Coral.</title>
        <authorList>
            <person name="Wang G."/>
        </authorList>
    </citation>
    <scope>NUCLEOTIDE SEQUENCE [LARGE SCALE GENOMIC DNA]</scope>
    <source>
        <strain evidence="3 4">C34</strain>
    </source>
</reference>
<dbReference type="Gene3D" id="3.30.700.10">
    <property type="entry name" value="Glycoprotein, Type 4 Pilin"/>
    <property type="match status" value="1"/>
</dbReference>
<dbReference type="AlphaFoldDB" id="A0A369WPU7"/>
<comment type="caution">
    <text evidence="3">The sequence shown here is derived from an EMBL/GenBank/DDBJ whole genome shotgun (WGS) entry which is preliminary data.</text>
</comment>
<dbReference type="PROSITE" id="PS00409">
    <property type="entry name" value="PROKAR_NTER_METHYL"/>
    <property type="match status" value="1"/>
</dbReference>
<dbReference type="OrthoDB" id="5296638at2"/>
<organism evidence="3 4">
    <name type="scientific">Motiliproteus coralliicola</name>
    <dbReference type="NCBI Taxonomy" id="2283196"/>
    <lineage>
        <taxon>Bacteria</taxon>
        <taxon>Pseudomonadati</taxon>
        <taxon>Pseudomonadota</taxon>
        <taxon>Gammaproteobacteria</taxon>
        <taxon>Oceanospirillales</taxon>
        <taxon>Oceanospirillaceae</taxon>
        <taxon>Motiliproteus</taxon>
    </lineage>
</organism>
<dbReference type="GO" id="GO:0015627">
    <property type="term" value="C:type II protein secretion system complex"/>
    <property type="evidence" value="ECO:0007669"/>
    <property type="project" value="InterPro"/>
</dbReference>
<evidence type="ECO:0000256" key="2">
    <source>
        <dbReference type="SAM" id="Phobius"/>
    </source>
</evidence>
<dbReference type="RefSeq" id="WP_114693682.1">
    <property type="nucleotide sequence ID" value="NZ_QQOH01000001.1"/>
</dbReference>
<dbReference type="EMBL" id="QQOH01000001">
    <property type="protein sequence ID" value="RDE24100.1"/>
    <property type="molecule type" value="Genomic_DNA"/>
</dbReference>
<dbReference type="GO" id="GO:0043683">
    <property type="term" value="P:type IV pilus assembly"/>
    <property type="evidence" value="ECO:0007669"/>
    <property type="project" value="InterPro"/>
</dbReference>
<accession>A0A369WPU7</accession>
<keyword evidence="1" id="KW-0488">Methylation</keyword>
<proteinExistence type="predicted"/>
<evidence type="ECO:0000256" key="1">
    <source>
        <dbReference type="ARBA" id="ARBA00022481"/>
    </source>
</evidence>
<name>A0A369WPU7_9GAMM</name>
<keyword evidence="2" id="KW-1133">Transmembrane helix</keyword>
<dbReference type="Pfam" id="PF16732">
    <property type="entry name" value="ComP_DUS"/>
    <property type="match status" value="1"/>
</dbReference>
<keyword evidence="2" id="KW-0812">Transmembrane</keyword>
<keyword evidence="2" id="KW-0472">Membrane</keyword>
<dbReference type="Pfam" id="PF07963">
    <property type="entry name" value="N_methyl"/>
    <property type="match status" value="1"/>
</dbReference>
<dbReference type="InterPro" id="IPR012902">
    <property type="entry name" value="N_methyl_site"/>
</dbReference>
<dbReference type="InterPro" id="IPR045584">
    <property type="entry name" value="Pilin-like"/>
</dbReference>
<dbReference type="NCBIfam" id="TIGR02532">
    <property type="entry name" value="IV_pilin_GFxxxE"/>
    <property type="match status" value="1"/>
</dbReference>
<keyword evidence="4" id="KW-1185">Reference proteome</keyword>
<gene>
    <name evidence="3" type="ORF">DV711_00390</name>
</gene>
<sequence length="167" mass="18053">MSPLVLAHNPRSAGQDQRQRGMTLVELMVAVAIFAIIAAIAYPNFQQYLIDSNRTDAQNALLAFSTAMERHRTDTNSYDNAQAGGTSYPNPPLSTIYPSQSPIDSGDKHYNLTIQTADNNGYTLRATPIAGTIQDGDGYLELANTGIKSWDRDDNGAIGAGEATWTD</sequence>
<dbReference type="PANTHER" id="PTHR30093">
    <property type="entry name" value="GENERAL SECRETION PATHWAY PROTEIN G"/>
    <property type="match status" value="1"/>
</dbReference>
<protein>
    <submittedName>
        <fullName evidence="3">Prepilin-type N-terminal cleavage/methylation domain-containing protein</fullName>
    </submittedName>
</protein>